<dbReference type="EMBL" id="GGEC01071340">
    <property type="protein sequence ID" value="MBX51824.1"/>
    <property type="molecule type" value="Transcribed_RNA"/>
</dbReference>
<keyword evidence="1" id="KW-1133">Transmembrane helix</keyword>
<reference evidence="2" key="1">
    <citation type="submission" date="2018-02" db="EMBL/GenBank/DDBJ databases">
        <title>Rhizophora mucronata_Transcriptome.</title>
        <authorList>
            <person name="Meera S.P."/>
            <person name="Sreeshan A."/>
            <person name="Augustine A."/>
        </authorList>
    </citation>
    <scope>NUCLEOTIDE SEQUENCE</scope>
    <source>
        <tissue evidence="2">Leaf</tissue>
    </source>
</reference>
<organism evidence="2">
    <name type="scientific">Rhizophora mucronata</name>
    <name type="common">Asiatic mangrove</name>
    <dbReference type="NCBI Taxonomy" id="61149"/>
    <lineage>
        <taxon>Eukaryota</taxon>
        <taxon>Viridiplantae</taxon>
        <taxon>Streptophyta</taxon>
        <taxon>Embryophyta</taxon>
        <taxon>Tracheophyta</taxon>
        <taxon>Spermatophyta</taxon>
        <taxon>Magnoliopsida</taxon>
        <taxon>eudicotyledons</taxon>
        <taxon>Gunneridae</taxon>
        <taxon>Pentapetalae</taxon>
        <taxon>rosids</taxon>
        <taxon>fabids</taxon>
        <taxon>Malpighiales</taxon>
        <taxon>Rhizophoraceae</taxon>
        <taxon>Rhizophora</taxon>
    </lineage>
</organism>
<sequence length="50" mass="5944">MFLSNYCGNSRWERICFQECGIMALPVVELVGWFLLTFLSRVRVFYVDSF</sequence>
<keyword evidence="1" id="KW-0812">Transmembrane</keyword>
<protein>
    <submittedName>
        <fullName evidence="2">Uncharacterized protein</fullName>
    </submittedName>
</protein>
<proteinExistence type="predicted"/>
<evidence type="ECO:0000313" key="2">
    <source>
        <dbReference type="EMBL" id="MBX51824.1"/>
    </source>
</evidence>
<evidence type="ECO:0000256" key="1">
    <source>
        <dbReference type="SAM" id="Phobius"/>
    </source>
</evidence>
<feature type="transmembrane region" description="Helical" evidence="1">
    <location>
        <begin position="20"/>
        <end position="40"/>
    </location>
</feature>
<name>A0A2P2PAP7_RHIMU</name>
<dbReference type="AlphaFoldDB" id="A0A2P2PAP7"/>
<accession>A0A2P2PAP7</accession>
<keyword evidence="1" id="KW-0472">Membrane</keyword>